<evidence type="ECO:0000256" key="1">
    <source>
        <dbReference type="SAM" id="Coils"/>
    </source>
</evidence>
<evidence type="ECO:0000313" key="5">
    <source>
        <dbReference type="Proteomes" id="UP000594260"/>
    </source>
</evidence>
<dbReference type="RefSeq" id="XP_022647597.1">
    <property type="nucleotide sequence ID" value="XM_022791862.1"/>
</dbReference>
<evidence type="ECO:0000256" key="2">
    <source>
        <dbReference type="SAM" id="MobiDB-lite"/>
    </source>
</evidence>
<feature type="compositionally biased region" description="Basic and acidic residues" evidence="2">
    <location>
        <begin position="56"/>
        <end position="72"/>
    </location>
</feature>
<proteinExistence type="predicted"/>
<reference evidence="4" key="1">
    <citation type="submission" date="2021-01" db="UniProtKB">
        <authorList>
            <consortium name="EnsemblMetazoa"/>
        </authorList>
    </citation>
    <scope>IDENTIFICATION</scope>
</reference>
<dbReference type="Proteomes" id="UP000594260">
    <property type="component" value="Unplaced"/>
</dbReference>
<name>A0A7M7J6M6_VARDE</name>
<keyword evidence="1" id="KW-0175">Coiled coil</keyword>
<evidence type="ECO:0000256" key="3">
    <source>
        <dbReference type="SAM" id="Phobius"/>
    </source>
</evidence>
<feature type="transmembrane region" description="Helical" evidence="3">
    <location>
        <begin position="233"/>
        <end position="256"/>
    </location>
</feature>
<accession>A0A7M7J6M6</accession>
<protein>
    <submittedName>
        <fullName evidence="4">Uncharacterized protein</fullName>
    </submittedName>
</protein>
<feature type="compositionally biased region" description="Polar residues" evidence="2">
    <location>
        <begin position="73"/>
        <end position="83"/>
    </location>
</feature>
<organism evidence="4 5">
    <name type="scientific">Varroa destructor</name>
    <name type="common">Honeybee mite</name>
    <dbReference type="NCBI Taxonomy" id="109461"/>
    <lineage>
        <taxon>Eukaryota</taxon>
        <taxon>Metazoa</taxon>
        <taxon>Ecdysozoa</taxon>
        <taxon>Arthropoda</taxon>
        <taxon>Chelicerata</taxon>
        <taxon>Arachnida</taxon>
        <taxon>Acari</taxon>
        <taxon>Parasitiformes</taxon>
        <taxon>Mesostigmata</taxon>
        <taxon>Gamasina</taxon>
        <taxon>Dermanyssoidea</taxon>
        <taxon>Varroidae</taxon>
        <taxon>Varroa</taxon>
    </lineage>
</organism>
<dbReference type="KEGG" id="vde:111244605"/>
<sequence>MAFRRRSLGNTPLRRGSDRPLSIKYRTEDDSGNQSFLYDSATGTGRYVHVKTLRGGRTELGTERGDRSDLNKTSRGGKSNGTSDPKKDTRIEQSKSVGEPPKASVEKNDKTEFKGKSTGDAEVELGKRRVESQPLPGSPRKSPTIPISVSELRARLDRIANLRKKAMDEGLALQEQKQRLQKLMTERQIAEYHVYLALALSGEQIPAPATRCHEACKKPVLTGQTIREVERGVIILSYWVRVSHAVFILTILSIIFHDYV</sequence>
<feature type="region of interest" description="Disordered" evidence="2">
    <location>
        <begin position="1"/>
        <end position="39"/>
    </location>
</feature>
<feature type="compositionally biased region" description="Basic and acidic residues" evidence="2">
    <location>
        <begin position="84"/>
        <end position="93"/>
    </location>
</feature>
<keyword evidence="5" id="KW-1185">Reference proteome</keyword>
<feature type="compositionally biased region" description="Basic and acidic residues" evidence="2">
    <location>
        <begin position="104"/>
        <end position="131"/>
    </location>
</feature>
<keyword evidence="3" id="KW-1133">Transmembrane helix</keyword>
<dbReference type="GeneID" id="111244605"/>
<feature type="coiled-coil region" evidence="1">
    <location>
        <begin position="149"/>
        <end position="193"/>
    </location>
</feature>
<evidence type="ECO:0000313" key="4">
    <source>
        <dbReference type="EnsemblMetazoa" id="XP_022647597"/>
    </source>
</evidence>
<keyword evidence="3" id="KW-0812">Transmembrane</keyword>
<dbReference type="EnsemblMetazoa" id="XM_022791862">
    <property type="protein sequence ID" value="XP_022647597"/>
    <property type="gene ID" value="LOC111244605"/>
</dbReference>
<feature type="region of interest" description="Disordered" evidence="2">
    <location>
        <begin position="55"/>
        <end position="145"/>
    </location>
</feature>
<keyword evidence="3" id="KW-0472">Membrane</keyword>
<dbReference type="AlphaFoldDB" id="A0A7M7J6M6"/>
<dbReference type="InParanoid" id="A0A7M7J6M6"/>